<evidence type="ECO:0000313" key="3">
    <source>
        <dbReference type="Proteomes" id="UP000249130"/>
    </source>
</evidence>
<comment type="caution">
    <text evidence="2">The sequence shown here is derived from an EMBL/GenBank/DDBJ whole genome shotgun (WGS) entry which is preliminary data.</text>
</comment>
<dbReference type="PANTHER" id="PTHR43812:SF2">
    <property type="entry name" value="FLAVIN REDUCTASE LIKE DOMAIN-CONTAINING PROTEIN"/>
    <property type="match status" value="1"/>
</dbReference>
<dbReference type="PANTHER" id="PTHR43812">
    <property type="entry name" value="BLR2425 PROTEIN"/>
    <property type="match status" value="1"/>
</dbReference>
<dbReference type="Gene3D" id="2.30.110.10">
    <property type="entry name" value="Electron Transport, Fmn-binding Protein, Chain A"/>
    <property type="match status" value="1"/>
</dbReference>
<dbReference type="SMART" id="SM00903">
    <property type="entry name" value="Flavin_Reduct"/>
    <property type="match status" value="1"/>
</dbReference>
<dbReference type="AlphaFoldDB" id="A0A327KVU2"/>
<dbReference type="InterPro" id="IPR002563">
    <property type="entry name" value="Flavin_Rdtase-like_dom"/>
</dbReference>
<protein>
    <submittedName>
        <fullName evidence="2">Asp/Glu/hydantoin racemase</fullName>
    </submittedName>
</protein>
<dbReference type="GO" id="GO:0016646">
    <property type="term" value="F:oxidoreductase activity, acting on the CH-NH group of donors, NAD or NADP as acceptor"/>
    <property type="evidence" value="ECO:0007669"/>
    <property type="project" value="UniProtKB-ARBA"/>
</dbReference>
<name>A0A327KVU2_9BRAD</name>
<sequence length="205" mass="22305">MSDHHFYETAAGHGLPHDPFKAIVAPRPIGWISTVSRDGVPNLSPYSFFNAVCDGPPMIAFSSAGWKHSVANAEATGEFVWNLSTRALAEKMNASSAMVPEDVDEFVLAGLEAAPCRLVRAPRVAASPAALECRVVQIIELKTLAGGSSGHWLTIGQVVGVHIRREFLKDGLFDTGAAHPIMRAGYRDEYVEATPETMFRMMRPR</sequence>
<dbReference type="RefSeq" id="WP_111421125.1">
    <property type="nucleotide sequence ID" value="NZ_NPEX01000194.1"/>
</dbReference>
<keyword evidence="3" id="KW-1185">Reference proteome</keyword>
<reference evidence="2 3" key="1">
    <citation type="submission" date="2017-07" db="EMBL/GenBank/DDBJ databases">
        <title>Draft Genome Sequences of Select Purple Nonsulfur Bacteria.</title>
        <authorList>
            <person name="Lasarre B."/>
            <person name="Mckinlay J.B."/>
        </authorList>
    </citation>
    <scope>NUCLEOTIDE SEQUENCE [LARGE SCALE GENOMIC DNA]</scope>
    <source>
        <strain evidence="2 3">DSM 5909</strain>
    </source>
</reference>
<gene>
    <name evidence="2" type="ORF">CH341_21910</name>
</gene>
<proteinExistence type="predicted"/>
<accession>A0A327KVU2</accession>
<dbReference type="GO" id="GO:0010181">
    <property type="term" value="F:FMN binding"/>
    <property type="evidence" value="ECO:0007669"/>
    <property type="project" value="InterPro"/>
</dbReference>
<dbReference type="InterPro" id="IPR012349">
    <property type="entry name" value="Split_barrel_FMN-bd"/>
</dbReference>
<evidence type="ECO:0000313" key="2">
    <source>
        <dbReference type="EMBL" id="RAI41322.1"/>
    </source>
</evidence>
<dbReference type="EMBL" id="NPEX01000194">
    <property type="protein sequence ID" value="RAI41322.1"/>
    <property type="molecule type" value="Genomic_DNA"/>
</dbReference>
<dbReference type="OrthoDB" id="9783347at2"/>
<evidence type="ECO:0000259" key="1">
    <source>
        <dbReference type="SMART" id="SM00903"/>
    </source>
</evidence>
<organism evidence="2 3">
    <name type="scientific">Rhodoplanes roseus</name>
    <dbReference type="NCBI Taxonomy" id="29409"/>
    <lineage>
        <taxon>Bacteria</taxon>
        <taxon>Pseudomonadati</taxon>
        <taxon>Pseudomonadota</taxon>
        <taxon>Alphaproteobacteria</taxon>
        <taxon>Hyphomicrobiales</taxon>
        <taxon>Nitrobacteraceae</taxon>
        <taxon>Rhodoplanes</taxon>
    </lineage>
</organism>
<feature type="domain" description="Flavin reductase like" evidence="1">
    <location>
        <begin position="22"/>
        <end position="175"/>
    </location>
</feature>
<dbReference type="SUPFAM" id="SSF50475">
    <property type="entry name" value="FMN-binding split barrel"/>
    <property type="match status" value="1"/>
</dbReference>
<dbReference type="Pfam" id="PF01613">
    <property type="entry name" value="Flavin_Reduct"/>
    <property type="match status" value="1"/>
</dbReference>
<dbReference type="Proteomes" id="UP000249130">
    <property type="component" value="Unassembled WGS sequence"/>
</dbReference>